<keyword evidence="2" id="KW-0812">Transmembrane</keyword>
<gene>
    <name evidence="3" type="ORF">NRB56_24170</name>
</gene>
<feature type="compositionally biased region" description="Pro residues" evidence="1">
    <location>
        <begin position="7"/>
        <end position="23"/>
    </location>
</feature>
<name>A0A7K0DM61_9NOCA</name>
<feature type="transmembrane region" description="Helical" evidence="2">
    <location>
        <begin position="34"/>
        <end position="57"/>
    </location>
</feature>
<dbReference type="OrthoDB" id="9853855at2"/>
<dbReference type="Proteomes" id="UP000431401">
    <property type="component" value="Unassembled WGS sequence"/>
</dbReference>
<proteinExistence type="predicted"/>
<keyword evidence="4" id="KW-1185">Reference proteome</keyword>
<evidence type="ECO:0000313" key="4">
    <source>
        <dbReference type="Proteomes" id="UP000431401"/>
    </source>
</evidence>
<evidence type="ECO:0000313" key="3">
    <source>
        <dbReference type="EMBL" id="MQY26843.1"/>
    </source>
</evidence>
<accession>A0A7K0DM61</accession>
<sequence>MAVEQPAPEPSPQTPADPSPPPDPRNDTLRGARAATLTAILVAIISSVVAAGSAVYVSVHGADRSEHQALAEAIHSDREKIYSAYLASYFDVLKEISTLQGHLRVGLPHETVATRYQAFVDRSVEFYAASTMLMLVASEEVIDPVAKISSAFLEFVTRYSDFALKYLAPNAPGADDPTGWAQDSAALSTVIAGVLTKQQDLITPLLLQGRADLGR</sequence>
<dbReference type="RefSeq" id="WP_153341507.1">
    <property type="nucleotide sequence ID" value="NZ_WEGI01000005.1"/>
</dbReference>
<feature type="region of interest" description="Disordered" evidence="1">
    <location>
        <begin position="1"/>
        <end position="29"/>
    </location>
</feature>
<comment type="caution">
    <text evidence="3">The sequence shown here is derived from an EMBL/GenBank/DDBJ whole genome shotgun (WGS) entry which is preliminary data.</text>
</comment>
<organism evidence="3 4">
    <name type="scientific">Nocardia aurantia</name>
    <dbReference type="NCBI Taxonomy" id="2585199"/>
    <lineage>
        <taxon>Bacteria</taxon>
        <taxon>Bacillati</taxon>
        <taxon>Actinomycetota</taxon>
        <taxon>Actinomycetes</taxon>
        <taxon>Mycobacteriales</taxon>
        <taxon>Nocardiaceae</taxon>
        <taxon>Nocardia</taxon>
    </lineage>
</organism>
<evidence type="ECO:0000256" key="1">
    <source>
        <dbReference type="SAM" id="MobiDB-lite"/>
    </source>
</evidence>
<protein>
    <submittedName>
        <fullName evidence="3">Uncharacterized protein</fullName>
    </submittedName>
</protein>
<reference evidence="3 4" key="1">
    <citation type="submission" date="2019-10" db="EMBL/GenBank/DDBJ databases">
        <title>Nocardia macrotermitis sp. nov. and Nocardia aurantia sp. nov., isolated from the gut of fungus growing-termite Macrotermes natalensis.</title>
        <authorList>
            <person name="Benndorf R."/>
            <person name="Schwitalla J."/>
            <person name="Martin K."/>
            <person name="De Beer W."/>
            <person name="Kaster A.-K."/>
            <person name="Vollmers J."/>
            <person name="Poulsen M."/>
            <person name="Beemelmanns C."/>
        </authorList>
    </citation>
    <scope>NUCLEOTIDE SEQUENCE [LARGE SCALE GENOMIC DNA]</scope>
    <source>
        <strain evidence="3 4">RB56</strain>
    </source>
</reference>
<dbReference type="EMBL" id="WEGI01000005">
    <property type="protein sequence ID" value="MQY26843.1"/>
    <property type="molecule type" value="Genomic_DNA"/>
</dbReference>
<dbReference type="AlphaFoldDB" id="A0A7K0DM61"/>
<keyword evidence="2" id="KW-0472">Membrane</keyword>
<keyword evidence="2" id="KW-1133">Transmembrane helix</keyword>
<evidence type="ECO:0000256" key="2">
    <source>
        <dbReference type="SAM" id="Phobius"/>
    </source>
</evidence>